<dbReference type="Proteomes" id="UP000195338">
    <property type="component" value="Unassembled WGS sequence"/>
</dbReference>
<name>A0ABY0JY86_9ENTR</name>
<reference evidence="1 2" key="1">
    <citation type="submission" date="2016-04" db="EMBL/GenBank/DDBJ databases">
        <authorList>
            <person name="Mornico D."/>
        </authorList>
    </citation>
    <scope>NUCLEOTIDE SEQUENCE [LARGE SCALE GENOMIC DNA]</scope>
    <source>
        <strain evidence="1 2">A121</strain>
    </source>
</reference>
<organism evidence="1 2">
    <name type="scientific">Citrobacter europaeus</name>
    <dbReference type="NCBI Taxonomy" id="1914243"/>
    <lineage>
        <taxon>Bacteria</taxon>
        <taxon>Pseudomonadati</taxon>
        <taxon>Pseudomonadota</taxon>
        <taxon>Gammaproteobacteria</taxon>
        <taxon>Enterobacterales</taxon>
        <taxon>Enterobacteriaceae</taxon>
        <taxon>Citrobacter</taxon>
    </lineage>
</organism>
<evidence type="ECO:0000313" key="1">
    <source>
        <dbReference type="EMBL" id="SCA74894.1"/>
    </source>
</evidence>
<evidence type="ECO:0000313" key="2">
    <source>
        <dbReference type="Proteomes" id="UP000195338"/>
    </source>
</evidence>
<protein>
    <submittedName>
        <fullName evidence="1">Uncharacterized protein</fullName>
    </submittedName>
</protein>
<comment type="caution">
    <text evidence="1">The sequence shown here is derived from an EMBL/GenBank/DDBJ whole genome shotgun (WGS) entry which is preliminary data.</text>
</comment>
<dbReference type="EMBL" id="FLUX01000007">
    <property type="protein sequence ID" value="SCA74894.1"/>
    <property type="molecule type" value="Genomic_DNA"/>
</dbReference>
<gene>
    <name evidence="1" type="ORF">BN4901_0759</name>
</gene>
<accession>A0ABY0JY86</accession>
<keyword evidence="2" id="KW-1185">Reference proteome</keyword>
<sequence length="46" mass="5662">MRNDFRHFRTDKIEDIVQLDSNYSESRTILLKKWRIKEGICEGKEY</sequence>
<proteinExistence type="predicted"/>